<dbReference type="Gene3D" id="3.30.710.10">
    <property type="entry name" value="Potassium Channel Kv1.1, Chain A"/>
    <property type="match status" value="2"/>
</dbReference>
<sequence length="780" mass="88798">MEKKQKKFLTVAPFECAWRDDLRFKEAGRGCVAFEAFAHNDVTVVFREQLGSQHYHYKRDNSPHYTVIIGSHRNRRLKIEVDGITVVDEAGLGLCCSSAFQSYWISICDGLISIGKGRSWDKHVGYRNVNVLPLTQNHISLWKHVDCGEYKGEDDIEENLRDEFGNFDNHQGLGSFLENWALSDMYFVVGDEERGVPAHKVILAAVDDIDLCLFDQDVILIKDVTYPVLHAFLRFIYTGFTQIPESLLGSLRDLSLRFGATSLVKQCENMIDRFKLNKKLFDSGKNVEIWHPSSQPHCGGPAFPLRLPLSLQKLEQFHQTGAFGDIDISVEGHGLIDRSHKVILGLWSLPFMKMFTNGMSESVSSEVCLKDVSPKAFKFMIDYFYNGGLNLEDTVESDILLLELLLLADQFGVSLLHQDCCKTLLERLSEGSVCLILQVIPSIPSCKIIEETCERIFTKHFDYCTTASSDFVLLDELTFSNILQHQDLTVTSEERVLNAILMWSLQPSELSNWETVDDMLSNMTPADLFGTRFQSLNALLPLVRFPLLPLYLLKKMENSNLSMKIYTFYHLVKEAITFLVAGFPTSGSDPKFQHRQSSFKELQYIRDGDSNGVLYYAGTSYGKHQWVNPVVAKKISIMASNPISRYTDPKVLASRTYQGTSFAGPRIEDGKNCSWWMVDLGLDHQLMCNYYTLRQDGSKAFMRYWNFQGSSDGKSWTDLRVHEHDQTISKPGQFASWPITGPNALLPFRYFRVALVAPTTDNMNPWTLCICFLELYGYLH</sequence>
<evidence type="ECO:0000313" key="5">
    <source>
        <dbReference type="Proteomes" id="UP001206925"/>
    </source>
</evidence>
<dbReference type="AlphaFoldDB" id="A0AAD5CE02"/>
<evidence type="ECO:0000259" key="3">
    <source>
        <dbReference type="PROSITE" id="PS50097"/>
    </source>
</evidence>
<dbReference type="Pfam" id="PF12248">
    <property type="entry name" value="Methyltransf_FA"/>
    <property type="match status" value="1"/>
</dbReference>
<dbReference type="Gene3D" id="2.60.120.260">
    <property type="entry name" value="Galactose-binding domain-like"/>
    <property type="match status" value="1"/>
</dbReference>
<dbReference type="SUPFAM" id="SSF49785">
    <property type="entry name" value="Galactose-binding domain-like"/>
    <property type="match status" value="1"/>
</dbReference>
<dbReference type="EMBL" id="JAMZMK010008703">
    <property type="protein sequence ID" value="KAI7738874.1"/>
    <property type="molecule type" value="Genomic_DNA"/>
</dbReference>
<proteinExistence type="predicted"/>
<dbReference type="PROSITE" id="PS50097">
    <property type="entry name" value="BTB"/>
    <property type="match status" value="2"/>
</dbReference>
<comment type="pathway">
    <text evidence="2">Protein modification; protein ubiquitination.</text>
</comment>
<dbReference type="Pfam" id="PF00754">
    <property type="entry name" value="F5_F8_type_C"/>
    <property type="match status" value="1"/>
</dbReference>
<dbReference type="SMART" id="SM00225">
    <property type="entry name" value="BTB"/>
    <property type="match status" value="2"/>
</dbReference>
<accession>A0AAD5CE02</accession>
<protein>
    <recommendedName>
        <fullName evidence="3">BTB domain-containing protein</fullName>
    </recommendedName>
</protein>
<reference evidence="4" key="1">
    <citation type="submission" date="2022-06" db="EMBL/GenBank/DDBJ databases">
        <title>Uncovering the hologenomic basis of an extraordinary plant invasion.</title>
        <authorList>
            <person name="Bieker V.C."/>
            <person name="Martin M.D."/>
            <person name="Gilbert T."/>
            <person name="Hodgins K."/>
            <person name="Battlay P."/>
            <person name="Petersen B."/>
            <person name="Wilson J."/>
        </authorList>
    </citation>
    <scope>NUCLEOTIDE SEQUENCE</scope>
    <source>
        <strain evidence="4">AA19_3_7</strain>
        <tissue evidence="4">Leaf</tissue>
    </source>
</reference>
<dbReference type="InterPro" id="IPR000210">
    <property type="entry name" value="BTB/POZ_dom"/>
</dbReference>
<dbReference type="Pfam" id="PF00651">
    <property type="entry name" value="BTB"/>
    <property type="match status" value="2"/>
</dbReference>
<dbReference type="Pfam" id="PF07707">
    <property type="entry name" value="BACK"/>
    <property type="match status" value="1"/>
</dbReference>
<dbReference type="InterPro" id="IPR022041">
    <property type="entry name" value="Methyltransf_FA"/>
</dbReference>
<feature type="domain" description="BTB" evidence="3">
    <location>
        <begin position="324"/>
        <end position="393"/>
    </location>
</feature>
<dbReference type="InterPro" id="IPR011333">
    <property type="entry name" value="SKP1/BTB/POZ_sf"/>
</dbReference>
<comment type="caution">
    <text evidence="4">The sequence shown here is derived from an EMBL/GenBank/DDBJ whole genome shotgun (WGS) entry which is preliminary data.</text>
</comment>
<dbReference type="SUPFAM" id="SSF54695">
    <property type="entry name" value="POZ domain"/>
    <property type="match status" value="2"/>
</dbReference>
<evidence type="ECO:0000256" key="2">
    <source>
        <dbReference type="ARBA" id="ARBA00004906"/>
    </source>
</evidence>
<dbReference type="InterPro" id="IPR011705">
    <property type="entry name" value="BACK"/>
</dbReference>
<dbReference type="PANTHER" id="PTHR47457">
    <property type="entry name" value="OS05G0345500 PROTEIN"/>
    <property type="match status" value="1"/>
</dbReference>
<dbReference type="SMART" id="SM00875">
    <property type="entry name" value="BACK"/>
    <property type="match status" value="1"/>
</dbReference>
<dbReference type="PANTHER" id="PTHR47457:SF1">
    <property type="entry name" value="BTB DOMAIN-CONTAINING PROTEIN-RELATED"/>
    <property type="match status" value="1"/>
</dbReference>
<keyword evidence="5" id="KW-1185">Reference proteome</keyword>
<dbReference type="InterPro" id="IPR000421">
    <property type="entry name" value="FA58C"/>
</dbReference>
<dbReference type="CDD" id="cd18186">
    <property type="entry name" value="BTB_POZ_ZBTB_KLHL-like"/>
    <property type="match status" value="1"/>
</dbReference>
<feature type="domain" description="BTB" evidence="3">
    <location>
        <begin position="183"/>
        <end position="245"/>
    </location>
</feature>
<dbReference type="InterPro" id="IPR008979">
    <property type="entry name" value="Galactose-bd-like_sf"/>
</dbReference>
<evidence type="ECO:0000313" key="4">
    <source>
        <dbReference type="EMBL" id="KAI7738874.1"/>
    </source>
</evidence>
<gene>
    <name evidence="4" type="ORF">M8C21_004548</name>
</gene>
<dbReference type="Gene3D" id="1.25.40.420">
    <property type="match status" value="1"/>
</dbReference>
<organism evidence="4 5">
    <name type="scientific">Ambrosia artemisiifolia</name>
    <name type="common">Common ragweed</name>
    <dbReference type="NCBI Taxonomy" id="4212"/>
    <lineage>
        <taxon>Eukaryota</taxon>
        <taxon>Viridiplantae</taxon>
        <taxon>Streptophyta</taxon>
        <taxon>Embryophyta</taxon>
        <taxon>Tracheophyta</taxon>
        <taxon>Spermatophyta</taxon>
        <taxon>Magnoliopsida</taxon>
        <taxon>eudicotyledons</taxon>
        <taxon>Gunneridae</taxon>
        <taxon>Pentapetalae</taxon>
        <taxon>asterids</taxon>
        <taxon>campanulids</taxon>
        <taxon>Asterales</taxon>
        <taxon>Asteraceae</taxon>
        <taxon>Asteroideae</taxon>
        <taxon>Heliantheae alliance</taxon>
        <taxon>Heliantheae</taxon>
        <taxon>Ambrosia</taxon>
    </lineage>
</organism>
<comment type="function">
    <text evidence="1">May act as a substrate-specific adapter of an E3 ubiquitin-protein ligase complex (CUL3-RBX1-BTB) which mediates the ubiquitination and subsequent proteasomal degradation of target proteins.</text>
</comment>
<dbReference type="Proteomes" id="UP001206925">
    <property type="component" value="Unassembled WGS sequence"/>
</dbReference>
<name>A0AAD5CE02_AMBAR</name>
<evidence type="ECO:0000256" key="1">
    <source>
        <dbReference type="ARBA" id="ARBA00002668"/>
    </source>
</evidence>